<comment type="caution">
    <text evidence="1">The sequence shown here is derived from an EMBL/GenBank/DDBJ whole genome shotgun (WGS) entry which is preliminary data.</text>
</comment>
<dbReference type="NCBIfam" id="NF041495">
    <property type="entry name" value="MobB_relaxase"/>
    <property type="match status" value="1"/>
</dbReference>
<evidence type="ECO:0000313" key="1">
    <source>
        <dbReference type="EMBL" id="MFD0837402.1"/>
    </source>
</evidence>
<accession>A0ABW3BY40</accession>
<dbReference type="InterPro" id="IPR043766">
    <property type="entry name" value="BfmA-like"/>
</dbReference>
<name>A0ABW3BY40_9FLAO</name>
<evidence type="ECO:0000313" key="2">
    <source>
        <dbReference type="Proteomes" id="UP001597011"/>
    </source>
</evidence>
<dbReference type="InterPro" id="IPR048098">
    <property type="entry name" value="MobB"/>
</dbReference>
<dbReference type="Proteomes" id="UP001597011">
    <property type="component" value="Unassembled WGS sequence"/>
</dbReference>
<keyword evidence="2" id="KW-1185">Reference proteome</keyword>
<dbReference type="EMBL" id="JBHTIB010000037">
    <property type="protein sequence ID" value="MFD0837402.1"/>
    <property type="molecule type" value="Genomic_DNA"/>
</dbReference>
<reference evidence="2" key="1">
    <citation type="journal article" date="2019" name="Int. J. Syst. Evol. Microbiol.">
        <title>The Global Catalogue of Microorganisms (GCM) 10K type strain sequencing project: providing services to taxonomists for standard genome sequencing and annotation.</title>
        <authorList>
            <consortium name="The Broad Institute Genomics Platform"/>
            <consortium name="The Broad Institute Genome Sequencing Center for Infectious Disease"/>
            <person name="Wu L."/>
            <person name="Ma J."/>
        </authorList>
    </citation>
    <scope>NUCLEOTIDE SEQUENCE [LARGE SCALE GENOMIC DNA]</scope>
    <source>
        <strain evidence="2">CCUG 60529</strain>
    </source>
</reference>
<sequence>MYITITPQKLGDSYAESVADFVAYLEKENEDKSVEDIEPFFNQYGDAISSKQVIHDIDGNTSKLKKNEPKFYSITLNPSQYELKKLQNHSEALKEYTREVMKSYAASFNREINGRPVTVDDIKYYAKIEHERTYKGTDKAIQENAPYHKKIVALKNEIQQIKSGRQTGDITEKQQQIKQLEKEAPRKINGQLIVQGMAKEGSQSHIHIIVSRKDQSNRYSLSPGSKYKASEVKLNGKTVKRGFDRDAFYKNAETTFDKLFDYKRNYVETYQARKTFVKQPQQYYMSIMGLPANEKAIAFKMLGKAGLSTPLMNIPTNKVQLVMKAIKQLKRGMGKAIESGSIGI</sequence>
<dbReference type="RefSeq" id="WP_379944098.1">
    <property type="nucleotide sequence ID" value="NZ_JBHTIB010000037.1"/>
</dbReference>
<protein>
    <submittedName>
        <fullName evidence="1">MobB family relaxase</fullName>
    </submittedName>
</protein>
<proteinExistence type="predicted"/>
<organism evidence="1 2">
    <name type="scientific">Mariniflexile aquimaris</name>
    <dbReference type="NCBI Taxonomy" id="881009"/>
    <lineage>
        <taxon>Bacteria</taxon>
        <taxon>Pseudomonadati</taxon>
        <taxon>Bacteroidota</taxon>
        <taxon>Flavobacteriia</taxon>
        <taxon>Flavobacteriales</taxon>
        <taxon>Flavobacteriaceae</taxon>
        <taxon>Mariniflexile</taxon>
    </lineage>
</organism>
<dbReference type="Pfam" id="PF18976">
    <property type="entry name" value="DUF5712"/>
    <property type="match status" value="1"/>
</dbReference>
<gene>
    <name evidence="1" type="primary">mobB</name>
    <name evidence="1" type="ORF">ACFQ0I_16605</name>
</gene>